<organism evidence="1">
    <name type="scientific">marine sediment metagenome</name>
    <dbReference type="NCBI Taxonomy" id="412755"/>
    <lineage>
        <taxon>unclassified sequences</taxon>
        <taxon>metagenomes</taxon>
        <taxon>ecological metagenomes</taxon>
    </lineage>
</organism>
<gene>
    <name evidence="1" type="ORF">S01H4_38006</name>
</gene>
<reference evidence="1" key="1">
    <citation type="journal article" date="2014" name="Front. Microbiol.">
        <title>High frequency of phylogenetically diverse reductive dehalogenase-homologous genes in deep subseafloor sedimentary metagenomes.</title>
        <authorList>
            <person name="Kawai M."/>
            <person name="Futagami T."/>
            <person name="Toyoda A."/>
            <person name="Takaki Y."/>
            <person name="Nishi S."/>
            <person name="Hori S."/>
            <person name="Arai W."/>
            <person name="Tsubouchi T."/>
            <person name="Morono Y."/>
            <person name="Uchiyama I."/>
            <person name="Ito T."/>
            <person name="Fujiyama A."/>
            <person name="Inagaki F."/>
            <person name="Takami H."/>
        </authorList>
    </citation>
    <scope>NUCLEOTIDE SEQUENCE</scope>
    <source>
        <strain evidence="1">Expedition CK06-06</strain>
    </source>
</reference>
<dbReference type="EMBL" id="BART01020458">
    <property type="protein sequence ID" value="GAH04026.1"/>
    <property type="molecule type" value="Genomic_DNA"/>
</dbReference>
<proteinExistence type="predicted"/>
<dbReference type="AlphaFoldDB" id="X1C7L2"/>
<protein>
    <submittedName>
        <fullName evidence="1">Uncharacterized protein</fullName>
    </submittedName>
</protein>
<evidence type="ECO:0000313" key="1">
    <source>
        <dbReference type="EMBL" id="GAH04026.1"/>
    </source>
</evidence>
<sequence length="74" mass="8948">MKEIKKPISENIALQICEEVRECNRKKKFSLAKVQRWGCMKYSIKKNDIKHRCIFSNEDNRGCHLVNRIYDVRY</sequence>
<name>X1C7L2_9ZZZZ</name>
<comment type="caution">
    <text evidence="1">The sequence shown here is derived from an EMBL/GenBank/DDBJ whole genome shotgun (WGS) entry which is preliminary data.</text>
</comment>
<accession>X1C7L2</accession>